<dbReference type="EMBL" id="SRLO01000124">
    <property type="protein sequence ID" value="TNN73478.1"/>
    <property type="molecule type" value="Genomic_DNA"/>
</dbReference>
<evidence type="ECO:0000313" key="2">
    <source>
        <dbReference type="EMBL" id="TNN73478.1"/>
    </source>
</evidence>
<name>A0A4Z2I6A6_9TELE</name>
<dbReference type="AlphaFoldDB" id="A0A4Z2I6A6"/>
<feature type="region of interest" description="Disordered" evidence="1">
    <location>
        <begin position="1"/>
        <end position="83"/>
    </location>
</feature>
<organism evidence="2 3">
    <name type="scientific">Liparis tanakae</name>
    <name type="common">Tanaka's snailfish</name>
    <dbReference type="NCBI Taxonomy" id="230148"/>
    <lineage>
        <taxon>Eukaryota</taxon>
        <taxon>Metazoa</taxon>
        <taxon>Chordata</taxon>
        <taxon>Craniata</taxon>
        <taxon>Vertebrata</taxon>
        <taxon>Euteleostomi</taxon>
        <taxon>Actinopterygii</taxon>
        <taxon>Neopterygii</taxon>
        <taxon>Teleostei</taxon>
        <taxon>Neoteleostei</taxon>
        <taxon>Acanthomorphata</taxon>
        <taxon>Eupercaria</taxon>
        <taxon>Perciformes</taxon>
        <taxon>Cottioidei</taxon>
        <taxon>Cottales</taxon>
        <taxon>Liparidae</taxon>
        <taxon>Liparis</taxon>
    </lineage>
</organism>
<evidence type="ECO:0000256" key="1">
    <source>
        <dbReference type="SAM" id="MobiDB-lite"/>
    </source>
</evidence>
<keyword evidence="3" id="KW-1185">Reference proteome</keyword>
<comment type="caution">
    <text evidence="2">The sequence shown here is derived from an EMBL/GenBank/DDBJ whole genome shotgun (WGS) entry which is preliminary data.</text>
</comment>
<dbReference type="Proteomes" id="UP000314294">
    <property type="component" value="Unassembled WGS sequence"/>
</dbReference>
<accession>A0A4Z2I6A6</accession>
<protein>
    <submittedName>
        <fullName evidence="2">Uncharacterized protein</fullName>
    </submittedName>
</protein>
<feature type="compositionally biased region" description="Polar residues" evidence="1">
    <location>
        <begin position="15"/>
        <end position="31"/>
    </location>
</feature>
<feature type="compositionally biased region" description="Basic and acidic residues" evidence="1">
    <location>
        <begin position="47"/>
        <end position="59"/>
    </location>
</feature>
<sequence>MPPRSCVSLQRLAARQNSSASLAPVKSQTRSIKLPAGGILSGPGSFKAKEIPRRSHPDSDSTPEAESGCSSDETSEQGGPNHQ</sequence>
<evidence type="ECO:0000313" key="3">
    <source>
        <dbReference type="Proteomes" id="UP000314294"/>
    </source>
</evidence>
<feature type="compositionally biased region" description="Polar residues" evidence="1">
    <location>
        <begin position="60"/>
        <end position="83"/>
    </location>
</feature>
<proteinExistence type="predicted"/>
<gene>
    <name evidence="2" type="ORF">EYF80_016268</name>
</gene>
<reference evidence="2 3" key="1">
    <citation type="submission" date="2019-03" db="EMBL/GenBank/DDBJ databases">
        <title>First draft genome of Liparis tanakae, snailfish: a comprehensive survey of snailfish specific genes.</title>
        <authorList>
            <person name="Kim W."/>
            <person name="Song I."/>
            <person name="Jeong J.-H."/>
            <person name="Kim D."/>
            <person name="Kim S."/>
            <person name="Ryu S."/>
            <person name="Song J.Y."/>
            <person name="Lee S.K."/>
        </authorList>
    </citation>
    <scope>NUCLEOTIDE SEQUENCE [LARGE SCALE GENOMIC DNA]</scope>
    <source>
        <tissue evidence="2">Muscle</tissue>
    </source>
</reference>